<name>A0A8H7YEM5_AJECA</name>
<evidence type="ECO:0000313" key="2">
    <source>
        <dbReference type="Proteomes" id="UP000670092"/>
    </source>
</evidence>
<gene>
    <name evidence="1" type="ORF">I7I52_11898</name>
</gene>
<dbReference type="OrthoDB" id="5308969at2759"/>
<dbReference type="VEuPathDB" id="FungiDB:I7I52_11898"/>
<accession>A0A8H7YEM5</accession>
<sequence>MDVQDVEHLIALLTEVNPQNELPRRAKIPLEDPFHDRLRNVLDAIASVLISQPKGEVIAVGMQSQQNGSEKGIILTLASNTGINNKTLEHARELISDLKALGDDFAEHRKIVEQETQISQIKSQQSELSRAESPEIDESKFSSHLRQKVHDFRAKVFLFALPKIYQRLHKRYQPTRSSRGFAFVNLTNRLDVHSNDSAKILWDASRVINWMFYSLPNNSESFPDHKTHLLIKGLRGLAELVRQLFQMETWLSDFSKIPSEIRRFPLEGFLKKMSSISNNTDTLLKYAYSPRLYQKYIINTNIEVACLENNQRKIQLPSHEQWPFIAEKILVAQGATSLLSDISKDVEKIPGFQLQTSFPGNTVQGKIHCECKLALHLVETSCSGLSALPYIGVSKLSCLACWEFLSSLRKIDHIFYVKGSHSKAYFPWKFPEVEMGNARLRQEERDQILNYLYSSLADTYKRRLEAEEWLRKMSDSTVGSDDGIPYKDLSFDEFDMPRISRRR</sequence>
<evidence type="ECO:0000313" key="1">
    <source>
        <dbReference type="EMBL" id="KAG5288420.1"/>
    </source>
</evidence>
<dbReference type="EMBL" id="JAEVHI010000006">
    <property type="protein sequence ID" value="KAG5288420.1"/>
    <property type="molecule type" value="Genomic_DNA"/>
</dbReference>
<comment type="caution">
    <text evidence="1">The sequence shown here is derived from an EMBL/GenBank/DDBJ whole genome shotgun (WGS) entry which is preliminary data.</text>
</comment>
<dbReference type="InterPro" id="IPR027796">
    <property type="entry name" value="OTT_1508_deam-like"/>
</dbReference>
<dbReference type="Proteomes" id="UP000670092">
    <property type="component" value="Unassembled WGS sequence"/>
</dbReference>
<protein>
    <submittedName>
        <fullName evidence="1">Uncharacterized protein</fullName>
    </submittedName>
</protein>
<organism evidence="1 2">
    <name type="scientific">Ajellomyces capsulatus</name>
    <name type="common">Darling's disease fungus</name>
    <name type="synonym">Histoplasma capsulatum</name>
    <dbReference type="NCBI Taxonomy" id="5037"/>
    <lineage>
        <taxon>Eukaryota</taxon>
        <taxon>Fungi</taxon>
        <taxon>Dikarya</taxon>
        <taxon>Ascomycota</taxon>
        <taxon>Pezizomycotina</taxon>
        <taxon>Eurotiomycetes</taxon>
        <taxon>Eurotiomycetidae</taxon>
        <taxon>Onygenales</taxon>
        <taxon>Ajellomycetaceae</taxon>
        <taxon>Histoplasma</taxon>
    </lineage>
</organism>
<proteinExistence type="predicted"/>
<dbReference type="AlphaFoldDB" id="A0A8H7YEM5"/>
<reference evidence="1 2" key="1">
    <citation type="submission" date="2021-01" db="EMBL/GenBank/DDBJ databases">
        <title>Chromosome-level genome assembly of a human fungal pathogen reveals clustering of transcriptionally co-regulated genes.</title>
        <authorList>
            <person name="Voorhies M."/>
            <person name="Cohen S."/>
            <person name="Shea T.P."/>
            <person name="Petrus S."/>
            <person name="Munoz J.F."/>
            <person name="Poplawski S."/>
            <person name="Goldman W.E."/>
            <person name="Michael T."/>
            <person name="Cuomo C.A."/>
            <person name="Sil A."/>
            <person name="Beyhan S."/>
        </authorList>
    </citation>
    <scope>NUCLEOTIDE SEQUENCE [LARGE SCALE GENOMIC DNA]</scope>
    <source>
        <strain evidence="1 2">G184AR</strain>
    </source>
</reference>
<dbReference type="Pfam" id="PF14441">
    <property type="entry name" value="OTT_1508_deam"/>
    <property type="match status" value="1"/>
</dbReference>